<evidence type="ECO:0000313" key="3">
    <source>
        <dbReference type="Proteomes" id="UP001302602"/>
    </source>
</evidence>
<evidence type="ECO:0000256" key="1">
    <source>
        <dbReference type="SAM" id="MobiDB-lite"/>
    </source>
</evidence>
<dbReference type="RefSeq" id="XP_062652263.1">
    <property type="nucleotide sequence ID" value="XM_062786449.1"/>
</dbReference>
<evidence type="ECO:0000313" key="2">
    <source>
        <dbReference type="EMBL" id="KAK4128492.1"/>
    </source>
</evidence>
<name>A0AAN6U8M5_9PEZI</name>
<protein>
    <submittedName>
        <fullName evidence="2">Uncharacterized protein</fullName>
    </submittedName>
</protein>
<dbReference type="AlphaFoldDB" id="A0AAN6U8M5"/>
<organism evidence="2 3">
    <name type="scientific">Parathielavia appendiculata</name>
    <dbReference type="NCBI Taxonomy" id="2587402"/>
    <lineage>
        <taxon>Eukaryota</taxon>
        <taxon>Fungi</taxon>
        <taxon>Dikarya</taxon>
        <taxon>Ascomycota</taxon>
        <taxon>Pezizomycotina</taxon>
        <taxon>Sordariomycetes</taxon>
        <taxon>Sordariomycetidae</taxon>
        <taxon>Sordariales</taxon>
        <taxon>Chaetomiaceae</taxon>
        <taxon>Parathielavia</taxon>
    </lineage>
</organism>
<reference evidence="2" key="1">
    <citation type="journal article" date="2023" name="Mol. Phylogenet. Evol.">
        <title>Genome-scale phylogeny and comparative genomics of the fungal order Sordariales.</title>
        <authorList>
            <person name="Hensen N."/>
            <person name="Bonometti L."/>
            <person name="Westerberg I."/>
            <person name="Brannstrom I.O."/>
            <person name="Guillou S."/>
            <person name="Cros-Aarteil S."/>
            <person name="Calhoun S."/>
            <person name="Haridas S."/>
            <person name="Kuo A."/>
            <person name="Mondo S."/>
            <person name="Pangilinan J."/>
            <person name="Riley R."/>
            <person name="LaButti K."/>
            <person name="Andreopoulos B."/>
            <person name="Lipzen A."/>
            <person name="Chen C."/>
            <person name="Yan M."/>
            <person name="Daum C."/>
            <person name="Ng V."/>
            <person name="Clum A."/>
            <person name="Steindorff A."/>
            <person name="Ohm R.A."/>
            <person name="Martin F."/>
            <person name="Silar P."/>
            <person name="Natvig D.O."/>
            <person name="Lalanne C."/>
            <person name="Gautier V."/>
            <person name="Ament-Velasquez S.L."/>
            <person name="Kruys A."/>
            <person name="Hutchinson M.I."/>
            <person name="Powell A.J."/>
            <person name="Barry K."/>
            <person name="Miller A.N."/>
            <person name="Grigoriev I.V."/>
            <person name="Debuchy R."/>
            <person name="Gladieux P."/>
            <person name="Hiltunen Thoren M."/>
            <person name="Johannesson H."/>
        </authorList>
    </citation>
    <scope>NUCLEOTIDE SEQUENCE</scope>
    <source>
        <strain evidence="2">CBS 731.68</strain>
    </source>
</reference>
<gene>
    <name evidence="2" type="ORF">N657DRAFT_25347</name>
</gene>
<dbReference type="EMBL" id="MU853223">
    <property type="protein sequence ID" value="KAK4128492.1"/>
    <property type="molecule type" value="Genomic_DNA"/>
</dbReference>
<sequence>MTSRASPAGRARGDPGDARQAFPLSILIQWTLASAKVCQGYDVQRAARRGRQPRVGMVDSRSGQGWASLCVQDVWTRVGFLQLALPATYVALASEEPGHPAFLPEPGLGERLVKNAATRARRTFAPSQPQKAPRFPELDV</sequence>
<accession>A0AAN6U8M5</accession>
<dbReference type="GeneID" id="87823215"/>
<keyword evidence="3" id="KW-1185">Reference proteome</keyword>
<comment type="caution">
    <text evidence="2">The sequence shown here is derived from an EMBL/GenBank/DDBJ whole genome shotgun (WGS) entry which is preliminary data.</text>
</comment>
<reference evidence="2" key="2">
    <citation type="submission" date="2023-05" db="EMBL/GenBank/DDBJ databases">
        <authorList>
            <consortium name="Lawrence Berkeley National Laboratory"/>
            <person name="Steindorff A."/>
            <person name="Hensen N."/>
            <person name="Bonometti L."/>
            <person name="Westerberg I."/>
            <person name="Brannstrom I.O."/>
            <person name="Guillou S."/>
            <person name="Cros-Aarteil S."/>
            <person name="Calhoun S."/>
            <person name="Haridas S."/>
            <person name="Kuo A."/>
            <person name="Mondo S."/>
            <person name="Pangilinan J."/>
            <person name="Riley R."/>
            <person name="Labutti K."/>
            <person name="Andreopoulos B."/>
            <person name="Lipzen A."/>
            <person name="Chen C."/>
            <person name="Yanf M."/>
            <person name="Daum C."/>
            <person name="Ng V."/>
            <person name="Clum A."/>
            <person name="Ohm R."/>
            <person name="Martin F."/>
            <person name="Silar P."/>
            <person name="Natvig D."/>
            <person name="Lalanne C."/>
            <person name="Gautier V."/>
            <person name="Ament-Velasquez S.L."/>
            <person name="Kruys A."/>
            <person name="Hutchinson M.I."/>
            <person name="Powell A.J."/>
            <person name="Barry K."/>
            <person name="Miller A.N."/>
            <person name="Grigoriev I.V."/>
            <person name="Debuchy R."/>
            <person name="Gladieux P."/>
            <person name="Thoren M.H."/>
            <person name="Johannesson H."/>
        </authorList>
    </citation>
    <scope>NUCLEOTIDE SEQUENCE</scope>
    <source>
        <strain evidence="2">CBS 731.68</strain>
    </source>
</reference>
<proteinExistence type="predicted"/>
<dbReference type="Proteomes" id="UP001302602">
    <property type="component" value="Unassembled WGS sequence"/>
</dbReference>
<feature type="region of interest" description="Disordered" evidence="1">
    <location>
        <begin position="121"/>
        <end position="140"/>
    </location>
</feature>